<comment type="caution">
    <text evidence="10">The sequence shown here is derived from an EMBL/GenBank/DDBJ whole genome shotgun (WGS) entry which is preliminary data.</text>
</comment>
<dbReference type="SUPFAM" id="SSF53706">
    <property type="entry name" value="Formate dehydrogenase/DMSO reductase, domains 1-3"/>
    <property type="match status" value="1"/>
</dbReference>
<dbReference type="Gene3D" id="2.20.25.90">
    <property type="entry name" value="ADC-like domains"/>
    <property type="match status" value="1"/>
</dbReference>
<evidence type="ECO:0000256" key="4">
    <source>
        <dbReference type="ARBA" id="ARBA00022485"/>
    </source>
</evidence>
<keyword evidence="6" id="KW-0560">Oxidoreductase</keyword>
<evidence type="ECO:0000256" key="6">
    <source>
        <dbReference type="ARBA" id="ARBA00023002"/>
    </source>
</evidence>
<feature type="non-terminal residue" evidence="10">
    <location>
        <position position="78"/>
    </location>
</feature>
<gene>
    <name evidence="10" type="ORF">G3I50_06790</name>
</gene>
<dbReference type="PANTHER" id="PTHR43598">
    <property type="entry name" value="TUNGSTEN-CONTAINING FORMYLMETHANOFURAN DEHYDROGENASE 2 SUBUNIT B"/>
    <property type="match status" value="1"/>
</dbReference>
<dbReference type="GO" id="GO:0051539">
    <property type="term" value="F:4 iron, 4 sulfur cluster binding"/>
    <property type="evidence" value="ECO:0007669"/>
    <property type="project" value="UniProtKB-KW"/>
</dbReference>
<dbReference type="GO" id="GO:0030151">
    <property type="term" value="F:molybdenum ion binding"/>
    <property type="evidence" value="ECO:0007669"/>
    <property type="project" value="TreeGrafter"/>
</dbReference>
<evidence type="ECO:0000256" key="7">
    <source>
        <dbReference type="ARBA" id="ARBA00023004"/>
    </source>
</evidence>
<evidence type="ECO:0000313" key="10">
    <source>
        <dbReference type="EMBL" id="NEC17969.1"/>
    </source>
</evidence>
<dbReference type="PROSITE" id="PS51669">
    <property type="entry name" value="4FE4S_MOW_BIS_MGD"/>
    <property type="match status" value="1"/>
</dbReference>
<comment type="cofactor">
    <cofactor evidence="1">
        <name>[4Fe-4S] cluster</name>
        <dbReference type="ChEBI" id="CHEBI:49883"/>
    </cofactor>
</comment>
<dbReference type="GO" id="GO:0009055">
    <property type="term" value="F:electron transfer activity"/>
    <property type="evidence" value="ECO:0007669"/>
    <property type="project" value="TreeGrafter"/>
</dbReference>
<feature type="domain" description="4Fe-4S Mo/W bis-MGD-type" evidence="9">
    <location>
        <begin position="13"/>
        <end position="74"/>
    </location>
</feature>
<keyword evidence="4" id="KW-0004">4Fe-4S</keyword>
<evidence type="ECO:0000256" key="8">
    <source>
        <dbReference type="ARBA" id="ARBA00023014"/>
    </source>
</evidence>
<sequence>MTVPTPPPDAPATDRVRTVCSYCGVGCGIVLDIAAGPDGRRTVMKASGDKEHPSNAGRLCTKGATGADLLAAPGRLTT</sequence>
<accession>A0A7K3RRZ5</accession>
<dbReference type="GO" id="GO:0030313">
    <property type="term" value="C:cell envelope"/>
    <property type="evidence" value="ECO:0007669"/>
    <property type="project" value="UniProtKB-SubCell"/>
</dbReference>
<evidence type="ECO:0000256" key="2">
    <source>
        <dbReference type="ARBA" id="ARBA00004196"/>
    </source>
</evidence>
<dbReference type="SMART" id="SM00926">
    <property type="entry name" value="Molybdop_Fe4S4"/>
    <property type="match status" value="1"/>
</dbReference>
<dbReference type="InterPro" id="IPR006963">
    <property type="entry name" value="Mopterin_OxRdtase_4Fe-4S_dom"/>
</dbReference>
<protein>
    <recommendedName>
        <fullName evidence="9">4Fe-4S Mo/W bis-MGD-type domain-containing protein</fullName>
    </recommendedName>
</protein>
<evidence type="ECO:0000259" key="9">
    <source>
        <dbReference type="PROSITE" id="PS51669"/>
    </source>
</evidence>
<dbReference type="GO" id="GO:0016491">
    <property type="term" value="F:oxidoreductase activity"/>
    <property type="evidence" value="ECO:0007669"/>
    <property type="project" value="UniProtKB-KW"/>
</dbReference>
<dbReference type="EMBL" id="JAAGMP010000317">
    <property type="protein sequence ID" value="NEC17969.1"/>
    <property type="molecule type" value="Genomic_DNA"/>
</dbReference>
<keyword evidence="8" id="KW-0411">Iron-sulfur</keyword>
<keyword evidence="5" id="KW-0479">Metal-binding</keyword>
<dbReference type="Pfam" id="PF04879">
    <property type="entry name" value="Molybdop_Fe4S4"/>
    <property type="match status" value="1"/>
</dbReference>
<dbReference type="GO" id="GO:0009061">
    <property type="term" value="P:anaerobic respiration"/>
    <property type="evidence" value="ECO:0007669"/>
    <property type="project" value="TreeGrafter"/>
</dbReference>
<organism evidence="10 11">
    <name type="scientific">Streptomyces parvus</name>
    <dbReference type="NCBI Taxonomy" id="66428"/>
    <lineage>
        <taxon>Bacteria</taxon>
        <taxon>Bacillati</taxon>
        <taxon>Actinomycetota</taxon>
        <taxon>Actinomycetes</taxon>
        <taxon>Kitasatosporales</taxon>
        <taxon>Streptomycetaceae</taxon>
        <taxon>Streptomyces</taxon>
    </lineage>
</organism>
<evidence type="ECO:0000313" key="11">
    <source>
        <dbReference type="Proteomes" id="UP000469670"/>
    </source>
</evidence>
<name>A0A7K3RRZ5_9ACTN</name>
<evidence type="ECO:0000256" key="1">
    <source>
        <dbReference type="ARBA" id="ARBA00001966"/>
    </source>
</evidence>
<comment type="similarity">
    <text evidence="3">Belongs to the prokaryotic molybdopterin-containing oxidoreductase family.</text>
</comment>
<evidence type="ECO:0000256" key="3">
    <source>
        <dbReference type="ARBA" id="ARBA00010312"/>
    </source>
</evidence>
<dbReference type="AlphaFoldDB" id="A0A7K3RRZ5"/>
<dbReference type="Proteomes" id="UP000469670">
    <property type="component" value="Unassembled WGS sequence"/>
</dbReference>
<keyword evidence="7" id="KW-0408">Iron</keyword>
<comment type="subcellular location">
    <subcellularLocation>
        <location evidence="2">Cell envelope</location>
    </subcellularLocation>
</comment>
<dbReference type="PANTHER" id="PTHR43598:SF1">
    <property type="entry name" value="FORMATE DEHYDROGENASE-O MAJOR SUBUNIT"/>
    <property type="match status" value="1"/>
</dbReference>
<reference evidence="10 11" key="1">
    <citation type="submission" date="2020-01" db="EMBL/GenBank/DDBJ databases">
        <title>Insect and environment-associated Actinomycetes.</title>
        <authorList>
            <person name="Currrie C."/>
            <person name="Chevrette M."/>
            <person name="Carlson C."/>
            <person name="Stubbendieck R."/>
            <person name="Wendt-Pienkowski E."/>
        </authorList>
    </citation>
    <scope>NUCLEOTIDE SEQUENCE [LARGE SCALE GENOMIC DNA]</scope>
    <source>
        <strain evidence="10 11">SID7590</strain>
    </source>
</reference>
<proteinExistence type="inferred from homology"/>
<evidence type="ECO:0000256" key="5">
    <source>
        <dbReference type="ARBA" id="ARBA00022723"/>
    </source>
</evidence>
<dbReference type="RefSeq" id="WP_164200655.1">
    <property type="nucleotide sequence ID" value="NZ_JAAGMP010000317.1"/>
</dbReference>